<dbReference type="Proteomes" id="UP000037247">
    <property type="component" value="Unassembled WGS sequence"/>
</dbReference>
<accession>A0ABR5I7Y1</accession>
<keyword evidence="2" id="KW-1185">Reference proteome</keyword>
<dbReference type="EMBL" id="LDTZ01000022">
    <property type="protein sequence ID" value="KNA89794.1"/>
    <property type="molecule type" value="Genomic_DNA"/>
</dbReference>
<organism evidence="1 2">
    <name type="scientific">Gordonia jacobaea</name>
    <dbReference type="NCBI Taxonomy" id="122202"/>
    <lineage>
        <taxon>Bacteria</taxon>
        <taxon>Bacillati</taxon>
        <taxon>Actinomycetota</taxon>
        <taxon>Actinomycetes</taxon>
        <taxon>Mycobacteriales</taxon>
        <taxon>Gordoniaceae</taxon>
        <taxon>Gordonia</taxon>
    </lineage>
</organism>
<proteinExistence type="predicted"/>
<evidence type="ECO:0000313" key="1">
    <source>
        <dbReference type="EMBL" id="KNA89794.1"/>
    </source>
</evidence>
<evidence type="ECO:0000313" key="2">
    <source>
        <dbReference type="Proteomes" id="UP000037247"/>
    </source>
</evidence>
<sequence length="69" mass="7136">MLRWVVVTASARDHVLREQVSSVALPLLSGPLTASVDVGAGRTLGPGVALQLSELLLEAAMSQAHNTCA</sequence>
<gene>
    <name evidence="1" type="ORF">ABW18_19130</name>
</gene>
<name>A0ABR5I7Y1_9ACTN</name>
<protein>
    <submittedName>
        <fullName evidence="1">Uncharacterized protein</fullName>
    </submittedName>
</protein>
<reference evidence="1 2" key="1">
    <citation type="submission" date="2015-05" db="EMBL/GenBank/DDBJ databases">
        <title>Draft genome sequence of the bacterium Gordonia jacobaea a new member of the Gordonia genus.</title>
        <authorList>
            <person name="Jimenez-Galisteo G."/>
            <person name="Dominguez A."/>
            <person name="Munoz E."/>
            <person name="Vinas M."/>
        </authorList>
    </citation>
    <scope>NUCLEOTIDE SEQUENCE [LARGE SCALE GENOMIC DNA]</scope>
    <source>
        <strain evidence="2">mv1</strain>
    </source>
</reference>
<comment type="caution">
    <text evidence="1">The sequence shown here is derived from an EMBL/GenBank/DDBJ whole genome shotgun (WGS) entry which is preliminary data.</text>
</comment>